<feature type="region of interest" description="Disordered" evidence="2">
    <location>
        <begin position="593"/>
        <end position="771"/>
    </location>
</feature>
<gene>
    <name evidence="4" type="ORF">K431DRAFT_215581</name>
</gene>
<dbReference type="InterPro" id="IPR011022">
    <property type="entry name" value="Arrestin_C-like"/>
</dbReference>
<dbReference type="Gene3D" id="2.60.40.640">
    <property type="match status" value="1"/>
</dbReference>
<dbReference type="GO" id="GO:0070086">
    <property type="term" value="P:ubiquitin-dependent endocytosis"/>
    <property type="evidence" value="ECO:0007669"/>
    <property type="project" value="TreeGrafter"/>
</dbReference>
<feature type="region of interest" description="Disordered" evidence="2">
    <location>
        <begin position="523"/>
        <end position="560"/>
    </location>
</feature>
<accession>A0A9P4QIE5</accession>
<dbReference type="PANTHER" id="PTHR11188">
    <property type="entry name" value="ARRESTIN DOMAIN CONTAINING PROTEIN"/>
    <property type="match status" value="1"/>
</dbReference>
<evidence type="ECO:0000313" key="4">
    <source>
        <dbReference type="EMBL" id="KAF2725456.1"/>
    </source>
</evidence>
<name>A0A9P4QIE5_9PEZI</name>
<dbReference type="GO" id="GO:0031625">
    <property type="term" value="F:ubiquitin protein ligase binding"/>
    <property type="evidence" value="ECO:0007669"/>
    <property type="project" value="TreeGrafter"/>
</dbReference>
<dbReference type="InterPro" id="IPR050357">
    <property type="entry name" value="Arrestin_domain-protein"/>
</dbReference>
<dbReference type="InterPro" id="IPR014752">
    <property type="entry name" value="Arrestin-like_C"/>
</dbReference>
<feature type="compositionally biased region" description="Polar residues" evidence="2">
    <location>
        <begin position="280"/>
        <end position="299"/>
    </location>
</feature>
<feature type="compositionally biased region" description="Basic and acidic residues" evidence="2">
    <location>
        <begin position="220"/>
        <end position="233"/>
    </location>
</feature>
<dbReference type="PANTHER" id="PTHR11188:SF161">
    <property type="entry name" value="PH-RESPONSE REGULATOR PROTEIN PALF_RIM8"/>
    <property type="match status" value="1"/>
</dbReference>
<dbReference type="SMART" id="SM01017">
    <property type="entry name" value="Arrestin_C"/>
    <property type="match status" value="1"/>
</dbReference>
<evidence type="ECO:0000256" key="2">
    <source>
        <dbReference type="SAM" id="MobiDB-lite"/>
    </source>
</evidence>
<feature type="compositionally biased region" description="Low complexity" evidence="2">
    <location>
        <begin position="541"/>
        <end position="552"/>
    </location>
</feature>
<evidence type="ECO:0000313" key="5">
    <source>
        <dbReference type="Proteomes" id="UP000799441"/>
    </source>
</evidence>
<protein>
    <recommendedName>
        <fullName evidence="3">Arrestin C-terminal-like domain-containing protein</fullName>
    </recommendedName>
</protein>
<dbReference type="GO" id="GO:0005829">
    <property type="term" value="C:cytosol"/>
    <property type="evidence" value="ECO:0007669"/>
    <property type="project" value="TreeGrafter"/>
</dbReference>
<feature type="compositionally biased region" description="Basic and acidic residues" evidence="2">
    <location>
        <begin position="618"/>
        <end position="630"/>
    </location>
</feature>
<reference evidence="4" key="1">
    <citation type="journal article" date="2020" name="Stud. Mycol.">
        <title>101 Dothideomycetes genomes: a test case for predicting lifestyles and emergence of pathogens.</title>
        <authorList>
            <person name="Haridas S."/>
            <person name="Albert R."/>
            <person name="Binder M."/>
            <person name="Bloem J."/>
            <person name="Labutti K."/>
            <person name="Salamov A."/>
            <person name="Andreopoulos B."/>
            <person name="Baker S."/>
            <person name="Barry K."/>
            <person name="Bills G."/>
            <person name="Bluhm B."/>
            <person name="Cannon C."/>
            <person name="Castanera R."/>
            <person name="Culley D."/>
            <person name="Daum C."/>
            <person name="Ezra D."/>
            <person name="Gonzalez J."/>
            <person name="Henrissat B."/>
            <person name="Kuo A."/>
            <person name="Liang C."/>
            <person name="Lipzen A."/>
            <person name="Lutzoni F."/>
            <person name="Magnuson J."/>
            <person name="Mondo S."/>
            <person name="Nolan M."/>
            <person name="Ohm R."/>
            <person name="Pangilinan J."/>
            <person name="Park H.-J."/>
            <person name="Ramirez L."/>
            <person name="Alfaro M."/>
            <person name="Sun H."/>
            <person name="Tritt A."/>
            <person name="Yoshinaga Y."/>
            <person name="Zwiers L.-H."/>
            <person name="Turgeon B."/>
            <person name="Goodwin S."/>
            <person name="Spatafora J."/>
            <person name="Crous P."/>
            <person name="Grigoriev I."/>
        </authorList>
    </citation>
    <scope>NUCLEOTIDE SEQUENCE</scope>
    <source>
        <strain evidence="4">CBS 116435</strain>
    </source>
</reference>
<dbReference type="OrthoDB" id="7785529at2759"/>
<feature type="domain" description="Arrestin C-terminal-like" evidence="3">
    <location>
        <begin position="308"/>
        <end position="478"/>
    </location>
</feature>
<dbReference type="Pfam" id="PF00339">
    <property type="entry name" value="Arrestin_N"/>
    <property type="match status" value="1"/>
</dbReference>
<feature type="compositionally biased region" description="Polar residues" evidence="2">
    <location>
        <begin position="234"/>
        <end position="259"/>
    </location>
</feature>
<feature type="compositionally biased region" description="Basic residues" evidence="2">
    <location>
        <begin position="210"/>
        <end position="219"/>
    </location>
</feature>
<proteinExistence type="inferred from homology"/>
<feature type="compositionally biased region" description="Basic and acidic residues" evidence="2">
    <location>
        <begin position="748"/>
        <end position="760"/>
    </location>
</feature>
<dbReference type="EMBL" id="MU003767">
    <property type="protein sequence ID" value="KAF2725456.1"/>
    <property type="molecule type" value="Genomic_DNA"/>
</dbReference>
<dbReference type="GO" id="GO:0005886">
    <property type="term" value="C:plasma membrane"/>
    <property type="evidence" value="ECO:0007669"/>
    <property type="project" value="TreeGrafter"/>
</dbReference>
<dbReference type="InterPro" id="IPR014756">
    <property type="entry name" value="Ig_E-set"/>
</dbReference>
<dbReference type="InterPro" id="IPR011021">
    <property type="entry name" value="Arrestin-like_N"/>
</dbReference>
<keyword evidence="5" id="KW-1185">Reference proteome</keyword>
<comment type="similarity">
    <text evidence="1">Belongs to the arrestin family. PalF/RIM8 subfamily.</text>
</comment>
<sequence length="771" mass="84253">MPSVAGRTPPALPTPSSSRRIINRITSSFASRPRNITDFYVQPDDPHKQYSPGDVVTGSVRLSVVKPLRVTHIRVCLHGYVQVYKNPNAPGNEHKANYLGIGRGDKHGEYFGSGFATLFEDEVVLCGDGRLAEGPYQFNFELLFPDRSLPSSLKFERGTIAYLITATITRPTPINPTIEAEREIFFLESIDIASLFPPRPRTVTLSPVSKRSKARHTARKLVDPAERKGKKTDSATNSDTQRTSRASGSCLSNSPSVQLESEAPQSPGPSDERFDRDSADGSSMTDHYTQNSGSSDNGRTTTSKSSSSDRVITTTMEIMQGGCLRGDFVPIRVQISHTKPVKSLYGIIVTLFRHARVDLHPDIPLGPTEKGVDAKYEDYFPKSFSGLGGLSLSGAGSSHTYRKDLQQTFKPIMIDPSSLSTTVNAAIRVPEEAFPTMSTVPGGMISFKYYVEVVVDIQGKLASLDKGLGSLAGFTSPHLSLNDAYEGERSAYTPFGSNIVDTAPMKRHQGVINCTFELVVGTRDSERRKGKRKEPHPDQQPEPQAAAESQEPYDAGEYPYADPSWGPGQWYWQPYDHVDSYDYWHQGLHNSQYDQYPHQEHPPATYIPPPNMQDESQMSEKERIRQHETRVMPSQPPGAELQDGEASHSASAPFIPEGNGPSLLNIPNGYLAPQHLPDVPAYEPPQAGSSSQALATVATDDKQQIQRRAQLEAAASAPPPSSGDVNGEAGPVSLPNHEPSAPSPFGDRGNRVGQDSHADAEGSADLPMYER</sequence>
<feature type="compositionally biased region" description="Basic and acidic residues" evidence="2">
    <location>
        <begin position="270"/>
        <end position="279"/>
    </location>
</feature>
<evidence type="ECO:0000259" key="3">
    <source>
        <dbReference type="SMART" id="SM01017"/>
    </source>
</evidence>
<feature type="region of interest" description="Disordered" evidence="2">
    <location>
        <begin position="201"/>
        <end position="311"/>
    </location>
</feature>
<dbReference type="SUPFAM" id="SSF81296">
    <property type="entry name" value="E set domains"/>
    <property type="match status" value="1"/>
</dbReference>
<comment type="caution">
    <text evidence="4">The sequence shown here is derived from an EMBL/GenBank/DDBJ whole genome shotgun (WGS) entry which is preliminary data.</text>
</comment>
<evidence type="ECO:0000256" key="1">
    <source>
        <dbReference type="ARBA" id="ARBA00037950"/>
    </source>
</evidence>
<dbReference type="GO" id="GO:0030674">
    <property type="term" value="F:protein-macromolecule adaptor activity"/>
    <property type="evidence" value="ECO:0007669"/>
    <property type="project" value="TreeGrafter"/>
</dbReference>
<dbReference type="AlphaFoldDB" id="A0A9P4QIE5"/>
<feature type="compositionally biased region" description="Low complexity" evidence="2">
    <location>
        <begin position="300"/>
        <end position="311"/>
    </location>
</feature>
<organism evidence="4 5">
    <name type="scientific">Polychaeton citri CBS 116435</name>
    <dbReference type="NCBI Taxonomy" id="1314669"/>
    <lineage>
        <taxon>Eukaryota</taxon>
        <taxon>Fungi</taxon>
        <taxon>Dikarya</taxon>
        <taxon>Ascomycota</taxon>
        <taxon>Pezizomycotina</taxon>
        <taxon>Dothideomycetes</taxon>
        <taxon>Dothideomycetidae</taxon>
        <taxon>Capnodiales</taxon>
        <taxon>Capnodiaceae</taxon>
        <taxon>Polychaeton</taxon>
    </lineage>
</organism>
<dbReference type="Proteomes" id="UP000799441">
    <property type="component" value="Unassembled WGS sequence"/>
</dbReference>